<name>A0A8S5L3V3_9VIRU</name>
<organism evidence="6 7">
    <name type="scientific">ssRNA phage SRR5466338_5</name>
    <dbReference type="NCBI Taxonomy" id="2786394"/>
    <lineage>
        <taxon>Viruses</taxon>
        <taxon>Riboviria</taxon>
        <taxon>Orthornavirae</taxon>
        <taxon>Lenarviricota</taxon>
        <taxon>Leviviricetes</taxon>
        <taxon>Timlovirales</taxon>
        <taxon>Steitzviridae</taxon>
        <taxon>Garnievirus</taxon>
        <taxon>Garnievirus lutivivens</taxon>
    </lineage>
</organism>
<keyword evidence="1" id="KW-0945">Host-virus interaction</keyword>
<protein>
    <submittedName>
        <fullName evidence="6">Maturation protein</fullName>
    </submittedName>
</protein>
<evidence type="ECO:0000313" key="6">
    <source>
        <dbReference type="EMBL" id="DAD52368.1"/>
    </source>
</evidence>
<dbReference type="InterPro" id="IPR005563">
    <property type="entry name" value="A_protein"/>
</dbReference>
<evidence type="ECO:0000256" key="5">
    <source>
        <dbReference type="ARBA" id="ARBA00035110"/>
    </source>
</evidence>
<keyword evidence="7" id="KW-1185">Reference proteome</keyword>
<evidence type="ECO:0000256" key="1">
    <source>
        <dbReference type="ARBA" id="ARBA00022581"/>
    </source>
</evidence>
<dbReference type="GO" id="GO:0039666">
    <property type="term" value="P:virion attachment to host cell pilus"/>
    <property type="evidence" value="ECO:0007669"/>
    <property type="project" value="UniProtKB-KW"/>
</dbReference>
<reference evidence="6" key="1">
    <citation type="submission" date="2020-09" db="EMBL/GenBank/DDBJ databases">
        <title>Leviviricetes taxonomy.</title>
        <authorList>
            <person name="Stockdale S.R."/>
            <person name="Callanan J."/>
            <person name="Adriaenssens E.M."/>
            <person name="Kuhn J.H."/>
            <person name="Rumnieks J."/>
            <person name="Shkoporov A."/>
            <person name="Draper L.A."/>
            <person name="Ross P."/>
            <person name="Hill C."/>
        </authorList>
    </citation>
    <scope>NUCLEOTIDE SEQUENCE</scope>
</reference>
<keyword evidence="4" id="KW-1160">Virus entry into host cell</keyword>
<evidence type="ECO:0000313" key="7">
    <source>
        <dbReference type="Proteomes" id="UP000682531"/>
    </source>
</evidence>
<dbReference type="GeneID" id="80399893"/>
<dbReference type="RefSeq" id="YP_010771490.1">
    <property type="nucleotide sequence ID" value="NC_074298.1"/>
</dbReference>
<accession>A0A8S5L3V3</accession>
<feature type="non-terminal residue" evidence="6">
    <location>
        <position position="1"/>
    </location>
</feature>
<dbReference type="Proteomes" id="UP000682531">
    <property type="component" value="Segment"/>
</dbReference>
<evidence type="ECO:0000256" key="3">
    <source>
        <dbReference type="ARBA" id="ARBA00023104"/>
    </source>
</evidence>
<dbReference type="Pfam" id="PF03863">
    <property type="entry name" value="Phage_mat-A"/>
    <property type="match status" value="1"/>
</dbReference>
<dbReference type="EMBL" id="BK014084">
    <property type="protein sequence ID" value="DAD52368.1"/>
    <property type="molecule type" value="Genomic_RNA"/>
</dbReference>
<sequence>TREGSSDKSRARMRPCNESLLIVPPILRTRSRTFPKFIGYHYPASNPSDLRPSEVATGMEECEDTHGSRETANYFDLTRWKLSPGRITGIEGVWPVYGLNNYPYLNQPTPDFLPGSDAQFMDPAAALTKVASWTSPGRAEVSFLNFIYELRELPEMLWKRKPNSKGNSVAEQNFGWDPLLSDVAKLFKFSQQFERRLKELNAIYDRPGGLKRQRVLAEGHSRSTETLAVNSWICGVTVERSNHTMSRQWASLAWKPLFGAMATKPDATALASKAIAAIHGWRANPGILWDALPWSWLVDYFANVGDLIEASSNSFEYFPDMCCVMNTSTAVISDHVINCSVDFTVTPARLEAVWKHRQPTSFGFRFLTPLLSGKQLVTLAGIASKWR</sequence>
<gene>
    <name evidence="6" type="primary">SRR5466338_5_1</name>
</gene>
<dbReference type="KEGG" id="vg:80399893"/>
<keyword evidence="3" id="KW-0946">Virion</keyword>
<comment type="similarity">
    <text evidence="5">Belongs to the Leviviricetes maturation protein family.</text>
</comment>
<evidence type="ECO:0000256" key="4">
    <source>
        <dbReference type="ARBA" id="ARBA00023296"/>
    </source>
</evidence>
<proteinExistence type="inferred from homology"/>
<keyword evidence="2" id="KW-1161">Viral attachment to host cell</keyword>
<evidence type="ECO:0000256" key="2">
    <source>
        <dbReference type="ARBA" id="ARBA00022804"/>
    </source>
</evidence>
<keyword evidence="3" id="KW-1175">Viral attachment to host cell pilus</keyword>